<keyword evidence="1" id="KW-0812">Transmembrane</keyword>
<keyword evidence="1" id="KW-0472">Membrane</keyword>
<gene>
    <name evidence="2" type="ORF">UQ64_17650</name>
</gene>
<organism evidence="2 3">
    <name type="scientific">Paenibacillus etheri</name>
    <dbReference type="NCBI Taxonomy" id="1306852"/>
    <lineage>
        <taxon>Bacteria</taxon>
        <taxon>Bacillati</taxon>
        <taxon>Bacillota</taxon>
        <taxon>Bacilli</taxon>
        <taxon>Bacillales</taxon>
        <taxon>Paenibacillaceae</taxon>
        <taxon>Paenibacillus</taxon>
    </lineage>
</organism>
<dbReference type="Proteomes" id="UP000054709">
    <property type="component" value="Unassembled WGS sequence"/>
</dbReference>
<keyword evidence="1" id="KW-1133">Transmembrane helix</keyword>
<name>A0A0W1AXD4_9BACL</name>
<proteinExistence type="predicted"/>
<reference evidence="2 3" key="1">
    <citation type="journal article" date="2015" name="Int. Biodeterior. Biodegradation">
        <title>Physiological and genetic screening methods for the isolation of methyl tert-butyl ether-degrading bacteria for bioremediation purposes.</title>
        <authorList>
            <person name="Guisado I.M."/>
            <person name="Purswani J."/>
            <person name="Gonzalez Lopez J."/>
            <person name="Pozo C."/>
        </authorList>
    </citation>
    <scope>NUCLEOTIDE SEQUENCE [LARGE SCALE GENOMIC DNA]</scope>
    <source>
        <strain evidence="2 3">SH7</strain>
    </source>
</reference>
<feature type="transmembrane region" description="Helical" evidence="1">
    <location>
        <begin position="83"/>
        <end position="100"/>
    </location>
</feature>
<evidence type="ECO:0000313" key="3">
    <source>
        <dbReference type="Proteomes" id="UP000054709"/>
    </source>
</evidence>
<protein>
    <submittedName>
        <fullName evidence="2">Uncharacterized protein</fullName>
    </submittedName>
</protein>
<dbReference type="EMBL" id="LCZJ02000025">
    <property type="protein sequence ID" value="KTD85920.1"/>
    <property type="molecule type" value="Genomic_DNA"/>
</dbReference>
<evidence type="ECO:0000313" key="2">
    <source>
        <dbReference type="EMBL" id="KTD85920.1"/>
    </source>
</evidence>
<accession>A0A0W1AXD4</accession>
<evidence type="ECO:0000256" key="1">
    <source>
        <dbReference type="SAM" id="Phobius"/>
    </source>
</evidence>
<sequence length="105" mass="12100">MEKANSRNIKRAAALKRTYKWTVQTDSDCEVHSTIDYPGVIVDLNTIEKDFDVLKGVKIPVRLHFKFQIGGNLLSQYSQLNMLTLKNYFTILAVILYTIYVEEAQ</sequence>
<dbReference type="AlphaFoldDB" id="A0A0W1AXD4"/>
<keyword evidence="3" id="KW-1185">Reference proteome</keyword>
<comment type="caution">
    <text evidence="2">The sequence shown here is derived from an EMBL/GenBank/DDBJ whole genome shotgun (WGS) entry which is preliminary data.</text>
</comment>
<dbReference type="RefSeq" id="WP_060624194.1">
    <property type="nucleotide sequence ID" value="NZ_LCZJ02000025.1"/>
</dbReference>
<dbReference type="OrthoDB" id="9811740at2"/>